<name>A0A1R3GAY1_9ROSI</name>
<organism evidence="1 2">
    <name type="scientific">Corchorus olitorius</name>
    <dbReference type="NCBI Taxonomy" id="93759"/>
    <lineage>
        <taxon>Eukaryota</taxon>
        <taxon>Viridiplantae</taxon>
        <taxon>Streptophyta</taxon>
        <taxon>Embryophyta</taxon>
        <taxon>Tracheophyta</taxon>
        <taxon>Spermatophyta</taxon>
        <taxon>Magnoliopsida</taxon>
        <taxon>eudicotyledons</taxon>
        <taxon>Gunneridae</taxon>
        <taxon>Pentapetalae</taxon>
        <taxon>rosids</taxon>
        <taxon>malvids</taxon>
        <taxon>Malvales</taxon>
        <taxon>Malvaceae</taxon>
        <taxon>Grewioideae</taxon>
        <taxon>Apeibeae</taxon>
        <taxon>Corchorus</taxon>
    </lineage>
</organism>
<comment type="caution">
    <text evidence="1">The sequence shown here is derived from an EMBL/GenBank/DDBJ whole genome shotgun (WGS) entry which is preliminary data.</text>
</comment>
<reference evidence="2" key="1">
    <citation type="submission" date="2013-09" db="EMBL/GenBank/DDBJ databases">
        <title>Corchorus olitorius genome sequencing.</title>
        <authorList>
            <person name="Alam M."/>
            <person name="Haque M.S."/>
            <person name="Islam M.S."/>
            <person name="Emdad E.M."/>
            <person name="Islam M.M."/>
            <person name="Ahmed B."/>
            <person name="Halim A."/>
            <person name="Hossen Q.M.M."/>
            <person name="Hossain M.Z."/>
            <person name="Ahmed R."/>
            <person name="Khan M.M."/>
            <person name="Islam R."/>
            <person name="Rashid M.M."/>
            <person name="Khan S.A."/>
            <person name="Rahman M.S."/>
            <person name="Alam M."/>
            <person name="Yahiya A.S."/>
            <person name="Khan M.S."/>
            <person name="Azam M.S."/>
            <person name="Haque T."/>
            <person name="Lashkar M.Z.H."/>
            <person name="Akhand A.I."/>
            <person name="Morshed G."/>
            <person name="Roy S."/>
            <person name="Uddin K.S."/>
            <person name="Rabeya T."/>
            <person name="Hossain A.S."/>
            <person name="Chowdhury A."/>
            <person name="Snigdha A.R."/>
            <person name="Mortoza M.S."/>
            <person name="Matin S.A."/>
            <person name="Hoque S.M.E."/>
            <person name="Islam M.K."/>
            <person name="Roy D.K."/>
            <person name="Haider R."/>
            <person name="Moosa M.M."/>
            <person name="Elias S.M."/>
            <person name="Hasan A.M."/>
            <person name="Jahan S."/>
            <person name="Shafiuddin M."/>
            <person name="Mahmood N."/>
            <person name="Shommy N.S."/>
        </authorList>
    </citation>
    <scope>NUCLEOTIDE SEQUENCE [LARGE SCALE GENOMIC DNA]</scope>
    <source>
        <strain evidence="2">cv. O-4</strain>
    </source>
</reference>
<gene>
    <name evidence="1" type="ORF">COLO4_36126</name>
</gene>
<evidence type="ECO:0000313" key="2">
    <source>
        <dbReference type="Proteomes" id="UP000187203"/>
    </source>
</evidence>
<keyword evidence="2" id="KW-1185">Reference proteome</keyword>
<dbReference type="Proteomes" id="UP000187203">
    <property type="component" value="Unassembled WGS sequence"/>
</dbReference>
<proteinExistence type="predicted"/>
<dbReference type="AlphaFoldDB" id="A0A1R3GAY1"/>
<sequence>MEIMSNKLGSFNMGVERELIYCNKTNHCRVSAGTTTSSTGFGSSSNA</sequence>
<dbReference type="EMBL" id="AWUE01023018">
    <property type="protein sequence ID" value="OMO55216.1"/>
    <property type="molecule type" value="Genomic_DNA"/>
</dbReference>
<accession>A0A1R3GAY1</accession>
<protein>
    <submittedName>
        <fullName evidence="1">Uncharacterized protein</fullName>
    </submittedName>
</protein>
<evidence type="ECO:0000313" key="1">
    <source>
        <dbReference type="EMBL" id="OMO55216.1"/>
    </source>
</evidence>